<dbReference type="Pfam" id="PF00589">
    <property type="entry name" value="Phage_integrase"/>
    <property type="match status" value="1"/>
</dbReference>
<dbReference type="PANTHER" id="PTHR30349">
    <property type="entry name" value="PHAGE INTEGRASE-RELATED"/>
    <property type="match status" value="1"/>
</dbReference>
<reference evidence="5" key="1">
    <citation type="submission" date="2016-04" db="EMBL/GenBank/DDBJ databases">
        <authorList>
            <person name="Evans L.H."/>
            <person name="Alamgir A."/>
            <person name="Owens N."/>
            <person name="Weber N.D."/>
            <person name="Virtaneva K."/>
            <person name="Barbian K."/>
            <person name="Babar A."/>
            <person name="Rosenke K."/>
        </authorList>
    </citation>
    <scope>NUCLEOTIDE SEQUENCE</scope>
    <source>
        <strain evidence="5">86-1</strain>
    </source>
</reference>
<gene>
    <name evidence="5" type="ORF">KL86DYS1_10310</name>
</gene>
<accession>A0A212IVX7</accession>
<dbReference type="Gene3D" id="1.10.443.10">
    <property type="entry name" value="Intergrase catalytic core"/>
    <property type="match status" value="1"/>
</dbReference>
<dbReference type="Pfam" id="PF17293">
    <property type="entry name" value="Arm-DNA-bind_5"/>
    <property type="match status" value="1"/>
</dbReference>
<dbReference type="InterPro" id="IPR010998">
    <property type="entry name" value="Integrase_recombinase_N"/>
</dbReference>
<dbReference type="SUPFAM" id="SSF56349">
    <property type="entry name" value="DNA breaking-rejoining enzymes"/>
    <property type="match status" value="1"/>
</dbReference>
<evidence type="ECO:0000313" key="5">
    <source>
        <dbReference type="EMBL" id="SBV91319.1"/>
    </source>
</evidence>
<dbReference type="InterPro" id="IPR050090">
    <property type="entry name" value="Tyrosine_recombinase_XerCD"/>
</dbReference>
<comment type="similarity">
    <text evidence="1">Belongs to the 'phage' integrase family.</text>
</comment>
<dbReference type="InterPro" id="IPR025269">
    <property type="entry name" value="SAM-like_dom"/>
</dbReference>
<dbReference type="InterPro" id="IPR013762">
    <property type="entry name" value="Integrase-like_cat_sf"/>
</dbReference>
<feature type="domain" description="Tyr recombinase" evidence="4">
    <location>
        <begin position="226"/>
        <end position="404"/>
    </location>
</feature>
<organism evidence="5">
    <name type="scientific">uncultured Dysgonomonas sp</name>
    <dbReference type="NCBI Taxonomy" id="206096"/>
    <lineage>
        <taxon>Bacteria</taxon>
        <taxon>Pseudomonadati</taxon>
        <taxon>Bacteroidota</taxon>
        <taxon>Bacteroidia</taxon>
        <taxon>Bacteroidales</taxon>
        <taxon>Dysgonomonadaceae</taxon>
        <taxon>Dysgonomonas</taxon>
        <taxon>environmental samples</taxon>
    </lineage>
</organism>
<dbReference type="GO" id="GO:0006310">
    <property type="term" value="P:DNA recombination"/>
    <property type="evidence" value="ECO:0007669"/>
    <property type="project" value="UniProtKB-KW"/>
</dbReference>
<dbReference type="EMBL" id="FLUM01000001">
    <property type="protein sequence ID" value="SBV91319.1"/>
    <property type="molecule type" value="Genomic_DNA"/>
</dbReference>
<dbReference type="GO" id="GO:0003677">
    <property type="term" value="F:DNA binding"/>
    <property type="evidence" value="ECO:0007669"/>
    <property type="project" value="UniProtKB-KW"/>
</dbReference>
<name>A0A212IVX7_9BACT</name>
<evidence type="ECO:0000256" key="2">
    <source>
        <dbReference type="ARBA" id="ARBA00023125"/>
    </source>
</evidence>
<dbReference type="InterPro" id="IPR002104">
    <property type="entry name" value="Integrase_catalytic"/>
</dbReference>
<dbReference type="InterPro" id="IPR035386">
    <property type="entry name" value="Arm-DNA-bind_5"/>
</dbReference>
<dbReference type="PANTHER" id="PTHR30349:SF64">
    <property type="entry name" value="PROPHAGE INTEGRASE INTD-RELATED"/>
    <property type="match status" value="1"/>
</dbReference>
<dbReference type="Pfam" id="PF13102">
    <property type="entry name" value="Phage_int_SAM_5"/>
    <property type="match status" value="1"/>
</dbReference>
<dbReference type="AlphaFoldDB" id="A0A212IVX7"/>
<dbReference type="PROSITE" id="PS51898">
    <property type="entry name" value="TYR_RECOMBINASE"/>
    <property type="match status" value="1"/>
</dbReference>
<keyword evidence="3" id="KW-0233">DNA recombination</keyword>
<dbReference type="CDD" id="cd01185">
    <property type="entry name" value="INTN1_C_like"/>
    <property type="match status" value="1"/>
</dbReference>
<dbReference type="GO" id="GO:0015074">
    <property type="term" value="P:DNA integration"/>
    <property type="evidence" value="ECO:0007669"/>
    <property type="project" value="InterPro"/>
</dbReference>
<dbReference type="Gene3D" id="1.10.150.130">
    <property type="match status" value="1"/>
</dbReference>
<evidence type="ECO:0000256" key="3">
    <source>
        <dbReference type="ARBA" id="ARBA00023172"/>
    </source>
</evidence>
<protein>
    <submittedName>
        <fullName evidence="5">Site-specific recombinase, phage integrase family</fullName>
    </submittedName>
</protein>
<evidence type="ECO:0000256" key="1">
    <source>
        <dbReference type="ARBA" id="ARBA00008857"/>
    </source>
</evidence>
<sequence>MNEKLSSNSLSVLFFIKKAKLLKNGEAPICMRITVNSHRSEVMIKRSILPAKWNQVKECATGNDHSTRELNHYIEVYRTKVYKIFRQLEMDNRTITARTIADILIGKEDAAQPKTLIELYAEHNSQVHALVGVDFAEVTAKKFDTSLLRLTEYLSYKYRVKDIPLAKVDGLFVRGFDLFLKTQCGCHHNSALKHLKNLKKIIRIAMSNDWVKKDPFFGIQFKEQETHVEFLSKEELNTIINMEFKIPQHSQVRDIFVFCCFTGLSFADVKGLKPEHVMADNEGELWIRKPREKTGVMCNIPLIPAAVKLMDSYKEHPICEARGVVLPVFSNICMNDYLRDIAKLCGITKPLTCHIARHTAAAVVFLANKVSLENVAKILGHKSTKMTQRYAKVLDSSIKRDMENVRAMFG</sequence>
<keyword evidence="2" id="KW-0238">DNA-binding</keyword>
<proteinExistence type="inferred from homology"/>
<dbReference type="RefSeq" id="WP_296938190.1">
    <property type="nucleotide sequence ID" value="NZ_LT599032.1"/>
</dbReference>
<evidence type="ECO:0000259" key="4">
    <source>
        <dbReference type="PROSITE" id="PS51898"/>
    </source>
</evidence>
<dbReference type="InterPro" id="IPR011010">
    <property type="entry name" value="DNA_brk_join_enz"/>
</dbReference>